<feature type="region of interest" description="Disordered" evidence="1">
    <location>
        <begin position="78"/>
        <end position="114"/>
    </location>
</feature>
<feature type="region of interest" description="Disordered" evidence="1">
    <location>
        <begin position="28"/>
        <end position="47"/>
    </location>
</feature>
<evidence type="ECO:0000256" key="1">
    <source>
        <dbReference type="SAM" id="MobiDB-lite"/>
    </source>
</evidence>
<feature type="compositionally biased region" description="Low complexity" evidence="1">
    <location>
        <begin position="78"/>
        <end position="100"/>
    </location>
</feature>
<dbReference type="Proteomes" id="UP001327560">
    <property type="component" value="Chromosome 1"/>
</dbReference>
<evidence type="ECO:0000313" key="2">
    <source>
        <dbReference type="EMBL" id="WOK92282.1"/>
    </source>
</evidence>
<keyword evidence="3" id="KW-1185">Reference proteome</keyword>
<dbReference type="EMBL" id="CP136890">
    <property type="protein sequence ID" value="WOK92282.1"/>
    <property type="molecule type" value="Genomic_DNA"/>
</dbReference>
<feature type="compositionally biased region" description="Gly residues" evidence="1">
    <location>
        <begin position="101"/>
        <end position="114"/>
    </location>
</feature>
<accession>A0AAQ3JNK7</accession>
<evidence type="ECO:0000313" key="3">
    <source>
        <dbReference type="Proteomes" id="UP001327560"/>
    </source>
</evidence>
<sequence>MSALHFDRQQSSSTLVNRIMAFLEAYKTYPQRSEEPPSQVPRGSNLYPPSHLTTITSFSTYPFALDSTVAVAVAASTTTTTTSSFSSSFSSSRSTTTPPQSGGGGGGGGDSGGV</sequence>
<reference evidence="2 3" key="1">
    <citation type="submission" date="2023-10" db="EMBL/GenBank/DDBJ databases">
        <title>Chromosome-scale genome assembly provides insights into flower coloration mechanisms of Canna indica.</title>
        <authorList>
            <person name="Li C."/>
        </authorList>
    </citation>
    <scope>NUCLEOTIDE SEQUENCE [LARGE SCALE GENOMIC DNA]</scope>
    <source>
        <tissue evidence="2">Flower</tissue>
    </source>
</reference>
<name>A0AAQ3JNK7_9LILI</name>
<dbReference type="AlphaFoldDB" id="A0AAQ3JNK7"/>
<organism evidence="2 3">
    <name type="scientific">Canna indica</name>
    <name type="common">Indian-shot</name>
    <dbReference type="NCBI Taxonomy" id="4628"/>
    <lineage>
        <taxon>Eukaryota</taxon>
        <taxon>Viridiplantae</taxon>
        <taxon>Streptophyta</taxon>
        <taxon>Embryophyta</taxon>
        <taxon>Tracheophyta</taxon>
        <taxon>Spermatophyta</taxon>
        <taxon>Magnoliopsida</taxon>
        <taxon>Liliopsida</taxon>
        <taxon>Zingiberales</taxon>
        <taxon>Cannaceae</taxon>
        <taxon>Canna</taxon>
    </lineage>
</organism>
<proteinExistence type="predicted"/>
<protein>
    <submittedName>
        <fullName evidence="2">Uncharacterized protein</fullName>
    </submittedName>
</protein>
<gene>
    <name evidence="2" type="ORF">Cni_G00973</name>
</gene>